<keyword evidence="2" id="KW-0597">Phosphoprotein</keyword>
<dbReference type="PROSITE" id="PS00115">
    <property type="entry name" value="RNA_POL_II_REPEAT"/>
    <property type="match status" value="1"/>
</dbReference>
<accession>A0ABR2ZC79</accession>
<keyword evidence="6" id="KW-0238">DNA-binding</keyword>
<evidence type="ECO:0000256" key="8">
    <source>
        <dbReference type="ARBA" id="ARBA00023242"/>
    </source>
</evidence>
<evidence type="ECO:0000256" key="4">
    <source>
        <dbReference type="ARBA" id="ARBA00022737"/>
    </source>
</evidence>
<dbReference type="Proteomes" id="UP001437256">
    <property type="component" value="Unassembled WGS sequence"/>
</dbReference>
<gene>
    <name evidence="9" type="primary">RPO21_8</name>
    <name evidence="9" type="ORF">AAF712_014767</name>
</gene>
<protein>
    <submittedName>
        <fullName evidence="9">DNA-directed RNA polymerase II core subunit rpo21</fullName>
        <ecNumber evidence="9">2.7.7.6</ecNumber>
    </submittedName>
</protein>
<evidence type="ECO:0000256" key="1">
    <source>
        <dbReference type="ARBA" id="ARBA00004123"/>
    </source>
</evidence>
<organism evidence="9 10">
    <name type="scientific">Marasmius tenuissimus</name>
    <dbReference type="NCBI Taxonomy" id="585030"/>
    <lineage>
        <taxon>Eukaryota</taxon>
        <taxon>Fungi</taxon>
        <taxon>Dikarya</taxon>
        <taxon>Basidiomycota</taxon>
        <taxon>Agaricomycotina</taxon>
        <taxon>Agaricomycetes</taxon>
        <taxon>Agaricomycetidae</taxon>
        <taxon>Agaricales</taxon>
        <taxon>Marasmiineae</taxon>
        <taxon>Marasmiaceae</taxon>
        <taxon>Marasmius</taxon>
    </lineage>
</organism>
<keyword evidence="9" id="KW-0548">Nucleotidyltransferase</keyword>
<sequence length="220" mass="23666">MEDAAVREKDDCHGIAENVMFGQMAPMDTSAFNVALDIDMLKDAIVDHCLPVQSMLAAQVDGGMTPGQVAMTPYNLNSPMWQDHAFKSESAAFSQLVVNGGNDPSNFQWMLYGQSPLGAGAMLPAGPGYSPSSPNAYSPTSPGFVPQSPFRGATSPFGTSRYTTSTSLGEEFCVLTYESEVFANESIVLTDVATIQPTVTILQSYITTLFTHRPVWSQTE</sequence>
<dbReference type="GO" id="GO:0000428">
    <property type="term" value="C:DNA-directed RNA polymerase complex"/>
    <property type="evidence" value="ECO:0007669"/>
    <property type="project" value="UniProtKB-KW"/>
</dbReference>
<dbReference type="GO" id="GO:0003899">
    <property type="term" value="F:DNA-directed RNA polymerase activity"/>
    <property type="evidence" value="ECO:0007669"/>
    <property type="project" value="UniProtKB-EC"/>
</dbReference>
<evidence type="ECO:0000256" key="6">
    <source>
        <dbReference type="ARBA" id="ARBA00023125"/>
    </source>
</evidence>
<comment type="caution">
    <text evidence="9">The sequence shown here is derived from an EMBL/GenBank/DDBJ whole genome shotgun (WGS) entry which is preliminary data.</text>
</comment>
<dbReference type="EMBL" id="JBBXMP010000301">
    <property type="protein sequence ID" value="KAL0058544.1"/>
    <property type="molecule type" value="Genomic_DNA"/>
</dbReference>
<evidence type="ECO:0000256" key="3">
    <source>
        <dbReference type="ARBA" id="ARBA00022723"/>
    </source>
</evidence>
<proteinExistence type="predicted"/>
<comment type="subcellular location">
    <subcellularLocation>
        <location evidence="1">Nucleus</location>
    </subcellularLocation>
</comment>
<evidence type="ECO:0000256" key="5">
    <source>
        <dbReference type="ARBA" id="ARBA00022833"/>
    </source>
</evidence>
<dbReference type="InterPro" id="IPR000684">
    <property type="entry name" value="RNA_pol_II_repeat_euk"/>
</dbReference>
<keyword evidence="10" id="KW-1185">Reference proteome</keyword>
<keyword evidence="9" id="KW-0240">DNA-directed RNA polymerase</keyword>
<evidence type="ECO:0000256" key="7">
    <source>
        <dbReference type="ARBA" id="ARBA00023163"/>
    </source>
</evidence>
<evidence type="ECO:0000313" key="10">
    <source>
        <dbReference type="Proteomes" id="UP001437256"/>
    </source>
</evidence>
<dbReference type="EC" id="2.7.7.6" evidence="9"/>
<keyword evidence="3" id="KW-0479">Metal-binding</keyword>
<dbReference type="Gene3D" id="1.10.150.390">
    <property type="match status" value="1"/>
</dbReference>
<evidence type="ECO:0000313" key="9">
    <source>
        <dbReference type="EMBL" id="KAL0058544.1"/>
    </source>
</evidence>
<keyword evidence="5" id="KW-0862">Zinc</keyword>
<keyword evidence="8" id="KW-0539">Nucleus</keyword>
<keyword evidence="7" id="KW-0804">Transcription</keyword>
<name>A0ABR2ZC79_9AGAR</name>
<keyword evidence="4" id="KW-0677">Repeat</keyword>
<reference evidence="9 10" key="1">
    <citation type="submission" date="2024-05" db="EMBL/GenBank/DDBJ databases">
        <title>A draft genome resource for the thread blight pathogen Marasmius tenuissimus strain MS-2.</title>
        <authorList>
            <person name="Yulfo-Soto G.E."/>
            <person name="Baruah I.K."/>
            <person name="Amoako-Attah I."/>
            <person name="Bukari Y."/>
            <person name="Meinhardt L.W."/>
            <person name="Bailey B.A."/>
            <person name="Cohen S.P."/>
        </authorList>
    </citation>
    <scope>NUCLEOTIDE SEQUENCE [LARGE SCALE GENOMIC DNA]</scope>
    <source>
        <strain evidence="9 10">MS-2</strain>
    </source>
</reference>
<evidence type="ECO:0000256" key="2">
    <source>
        <dbReference type="ARBA" id="ARBA00022553"/>
    </source>
</evidence>
<keyword evidence="9" id="KW-0808">Transferase</keyword>